<feature type="transmembrane region" description="Helical" evidence="1">
    <location>
        <begin position="350"/>
        <end position="369"/>
    </location>
</feature>
<accession>A0A515EJJ3</accession>
<reference evidence="4" key="1">
    <citation type="submission" date="2019-02" db="EMBL/GenBank/DDBJ databases">
        <title>Complete genome sequence of Rhodoferax sp. Gr-4.</title>
        <authorList>
            <person name="Jin L."/>
        </authorList>
    </citation>
    <scope>NUCLEOTIDE SEQUENCE [LARGE SCALE GENOMIC DNA]</scope>
    <source>
        <strain evidence="4">Gr-4</strain>
    </source>
</reference>
<feature type="transmembrane region" description="Helical" evidence="1">
    <location>
        <begin position="401"/>
        <end position="420"/>
    </location>
</feature>
<evidence type="ECO:0000259" key="2">
    <source>
        <dbReference type="SMART" id="SM01080"/>
    </source>
</evidence>
<keyword evidence="4" id="KW-1185">Reference proteome</keyword>
<dbReference type="SMART" id="SM01080">
    <property type="entry name" value="CHASE2"/>
    <property type="match status" value="1"/>
</dbReference>
<evidence type="ECO:0000313" key="3">
    <source>
        <dbReference type="EMBL" id="QDL52759.1"/>
    </source>
</evidence>
<gene>
    <name evidence="3" type="ORF">EXZ61_00420</name>
</gene>
<dbReference type="EMBL" id="CP036282">
    <property type="protein sequence ID" value="QDL52759.1"/>
    <property type="molecule type" value="Genomic_DNA"/>
</dbReference>
<reference evidence="4" key="2">
    <citation type="journal article" date="2020" name="Int. J. Syst. Evol. Microbiol.">
        <title>Genomic insights into a novel species Rhodoferax aquaticus sp. nov., isolated from freshwater.</title>
        <authorList>
            <person name="Li T."/>
            <person name="Zhuo Y."/>
            <person name="Jin C.Z."/>
            <person name="Wu X."/>
            <person name="Ko S.R."/>
            <person name="Jin F.J."/>
            <person name="Ahn C.Y."/>
            <person name="Oh H.M."/>
            <person name="Lee H.G."/>
            <person name="Jin L."/>
        </authorList>
    </citation>
    <scope>NUCLEOTIDE SEQUENCE [LARGE SCALE GENOMIC DNA]</scope>
    <source>
        <strain evidence="4">Gr-4</strain>
    </source>
</reference>
<dbReference type="InterPro" id="IPR007890">
    <property type="entry name" value="CHASE2"/>
</dbReference>
<protein>
    <submittedName>
        <fullName evidence="3">CHASE2 domain-containing protein</fullName>
    </submittedName>
</protein>
<name>A0A515EJJ3_9BURK</name>
<feature type="domain" description="CHASE2" evidence="2">
    <location>
        <begin position="41"/>
        <end position="367"/>
    </location>
</feature>
<feature type="transmembrane region" description="Helical" evidence="1">
    <location>
        <begin position="375"/>
        <end position="394"/>
    </location>
</feature>
<dbReference type="AlphaFoldDB" id="A0A515EJJ3"/>
<keyword evidence="1" id="KW-0472">Membrane</keyword>
<organism evidence="3 4">
    <name type="scientific">Rhodoferax aquaticus</name>
    <dbReference type="NCBI Taxonomy" id="2527691"/>
    <lineage>
        <taxon>Bacteria</taxon>
        <taxon>Pseudomonadati</taxon>
        <taxon>Pseudomonadota</taxon>
        <taxon>Betaproteobacteria</taxon>
        <taxon>Burkholderiales</taxon>
        <taxon>Comamonadaceae</taxon>
        <taxon>Rhodoferax</taxon>
    </lineage>
</organism>
<dbReference type="KEGG" id="rhg:EXZ61_00420"/>
<proteinExistence type="predicted"/>
<keyword evidence="1" id="KW-1133">Transmembrane helix</keyword>
<feature type="transmembrane region" description="Helical" evidence="1">
    <location>
        <begin position="20"/>
        <end position="38"/>
    </location>
</feature>
<sequence>MHLWDRFSEAIGALPARRVTWGLVLVFALWVLLDVLVLKFTGGLTQSTYDAMVRARVLAPAPDPRIVVVDIDEASLARMGKEFGRWPWPRDTLATVLEHIERQQPAAVVWDVLFSDADRLSPGGDAAFNEAAKRSVHSHFSVVRLPQSNDADSQIGKVALPSLWLAPHLQALLAEPRSAPQPSLPAATVALIPPGLPAVANGRLGYNNGYVDDDGVLRRYRYFERLSDGSAIQSLPLSVLSAIDSEAAGAYLVGASERIGGKDDLIVWPKRANAYPHLAFADVFMQAEGEPPWVPVPSLAGKVVIIGATAPSLHDIHPTPLSNMHAGVDALAVVVDNAMNQRQLRELPRGLQAALAIALCVALALWVQFKSAASLAPALLALPAALLGVSYLSLNGSPVFVDLHLSAALGLVFLAVLRFWSALRRVHWCLPPQGDVLAVWPLRRDAAWLEEPLDRLIDAVERHAPECRVLVCDSNVVWPATLRWPELARFAAVVGPPDALQRALPALTRQTQRLVQQAGPLSLLPMVPVHAGGEAALLAGRRLQLAQYAYQTWATFGALAPQAHAVPAPSTHNNPGKTT</sequence>
<dbReference type="RefSeq" id="WP_142808211.1">
    <property type="nucleotide sequence ID" value="NZ_CP036282.1"/>
</dbReference>
<dbReference type="Proteomes" id="UP000317365">
    <property type="component" value="Chromosome"/>
</dbReference>
<dbReference type="Pfam" id="PF05226">
    <property type="entry name" value="CHASE2"/>
    <property type="match status" value="1"/>
</dbReference>
<keyword evidence="1" id="KW-0812">Transmembrane</keyword>
<evidence type="ECO:0000256" key="1">
    <source>
        <dbReference type="SAM" id="Phobius"/>
    </source>
</evidence>
<evidence type="ECO:0000313" key="4">
    <source>
        <dbReference type="Proteomes" id="UP000317365"/>
    </source>
</evidence>